<sequence length="120" mass="13168">WAIAVSARSQNQKKAWEFVKYLSTPEVIQARSTTLPYPRQDMAGLQVGDPILGAYISQAAYFKGWYLNSDARDAGINDEMVKLYEGALNSVLQGGDSRGALQAIQPGIGQILDKYQASKK</sequence>
<feature type="non-terminal residue" evidence="1">
    <location>
        <position position="1"/>
    </location>
</feature>
<dbReference type="SUPFAM" id="SSF53850">
    <property type="entry name" value="Periplasmic binding protein-like II"/>
    <property type="match status" value="1"/>
</dbReference>
<evidence type="ECO:0000313" key="1">
    <source>
        <dbReference type="EMBL" id="KKS65446.1"/>
    </source>
</evidence>
<gene>
    <name evidence="1" type="ORF">UV33_C0003G0014</name>
</gene>
<evidence type="ECO:0000313" key="2">
    <source>
        <dbReference type="Proteomes" id="UP000034135"/>
    </source>
</evidence>
<dbReference type="AlphaFoldDB" id="A0A0G1D3E9"/>
<protein>
    <recommendedName>
        <fullName evidence="3">Extracellular solute-binding protein family 1</fullName>
    </recommendedName>
</protein>
<dbReference type="EMBL" id="LCEB01000003">
    <property type="protein sequence ID" value="KKS65446.1"/>
    <property type="molecule type" value="Genomic_DNA"/>
</dbReference>
<dbReference type="Gene3D" id="3.40.190.10">
    <property type="entry name" value="Periplasmic binding protein-like II"/>
    <property type="match status" value="1"/>
</dbReference>
<reference evidence="1 2" key="1">
    <citation type="journal article" date="2015" name="Nature">
        <title>rRNA introns, odd ribosomes, and small enigmatic genomes across a large radiation of phyla.</title>
        <authorList>
            <person name="Brown C.T."/>
            <person name="Hug L.A."/>
            <person name="Thomas B.C."/>
            <person name="Sharon I."/>
            <person name="Castelle C.J."/>
            <person name="Singh A."/>
            <person name="Wilkins M.J."/>
            <person name="Williams K.H."/>
            <person name="Banfield J.F."/>
        </authorList>
    </citation>
    <scope>NUCLEOTIDE SEQUENCE [LARGE SCALE GENOMIC DNA]</scope>
</reference>
<dbReference type="Proteomes" id="UP000034135">
    <property type="component" value="Unassembled WGS sequence"/>
</dbReference>
<evidence type="ECO:0008006" key="3">
    <source>
        <dbReference type="Google" id="ProtNLM"/>
    </source>
</evidence>
<name>A0A0G1D3E9_9BACT</name>
<accession>A0A0G1D3E9</accession>
<proteinExistence type="predicted"/>
<organism evidence="1 2">
    <name type="scientific">Candidatus Daviesbacteria bacterium GW2011_GWA1_42_6</name>
    <dbReference type="NCBI Taxonomy" id="1618420"/>
    <lineage>
        <taxon>Bacteria</taxon>
        <taxon>Candidatus Daviesiibacteriota</taxon>
    </lineage>
</organism>
<comment type="caution">
    <text evidence="1">The sequence shown here is derived from an EMBL/GenBank/DDBJ whole genome shotgun (WGS) entry which is preliminary data.</text>
</comment>